<dbReference type="EMBL" id="CAJNDS010001413">
    <property type="protein sequence ID" value="CAE7258437.1"/>
    <property type="molecule type" value="Genomic_DNA"/>
</dbReference>
<evidence type="ECO:0000313" key="5">
    <source>
        <dbReference type="EMBL" id="CAE7258446.1"/>
    </source>
</evidence>
<evidence type="ECO:0000313" key="4">
    <source>
        <dbReference type="EMBL" id="CAE7258441.1"/>
    </source>
</evidence>
<evidence type="ECO:0000313" key="3">
    <source>
        <dbReference type="EMBL" id="CAE7258437.1"/>
    </source>
</evidence>
<dbReference type="OrthoDB" id="436545at2759"/>
<reference evidence="7 8" key="2">
    <citation type="journal article" date="2024" name="Proc. Natl. Acad. Sci. U.S.A.">
        <title>Structures and organizations of PSI-AcpPCI supercomplexes from red tidal and coral symbiotic photosynthetic dinoflagellates.</title>
        <authorList>
            <person name="Li X."/>
            <person name="Li Z."/>
            <person name="Wang F."/>
            <person name="Zhao S."/>
            <person name="Xu C."/>
            <person name="Mao Z."/>
            <person name="Duan J."/>
            <person name="Feng Y."/>
            <person name="Yang Y."/>
            <person name="Shen L."/>
            <person name="Wang G."/>
            <person name="Yang Y."/>
            <person name="Yu L.J."/>
            <person name="Sang M."/>
            <person name="Han G."/>
            <person name="Wang X."/>
            <person name="Kuang T."/>
            <person name="Shen J.R."/>
            <person name="Wang W."/>
        </authorList>
    </citation>
    <scope>STRUCTURE BY ELECTRON MICROSCOPY (2.70 ANGSTROMS) OF 65-143</scope>
</reference>
<proteinExistence type="evidence at protein level"/>
<keyword evidence="6" id="KW-1185">Reference proteome</keyword>
<dbReference type="EMDB" id="EMD-36742"/>
<keyword evidence="7 8" id="KW-0002">3D-structure</keyword>
<dbReference type="PDB" id="8JZE">
    <property type="method" value="EM"/>
    <property type="resolution" value="2.99 A"/>
    <property type="chains" value="m=65-143"/>
</dbReference>
<evidence type="ECO:0000256" key="2">
    <source>
        <dbReference type="SAM" id="SignalP"/>
    </source>
</evidence>
<evidence type="ECO:0000313" key="6">
    <source>
        <dbReference type="Proteomes" id="UP000604046"/>
    </source>
</evidence>
<keyword evidence="1" id="KW-0812">Transmembrane</keyword>
<dbReference type="EMBL" id="CAJNDS010001413">
    <property type="protein sequence ID" value="CAE7258446.1"/>
    <property type="molecule type" value="Genomic_DNA"/>
</dbReference>
<sequence>MARKVASCCLAAASALLLIALPTAFIPSPARQGAVAAAAVAAGSATLPAWAYDPQMTDAQILLARVPGGKRTQELGLVIPMADEDGLTDGQVAGLFVIALVVFISAMDLAKTMYNGINPAKFKTSKGKGYISPLVKRYIENGF</sequence>
<dbReference type="EMBL" id="CAJNDS010001413">
    <property type="protein sequence ID" value="CAE7258441.1"/>
    <property type="molecule type" value="Genomic_DNA"/>
</dbReference>
<keyword evidence="2" id="KW-0732">Signal</keyword>
<dbReference type="Proteomes" id="UP000604046">
    <property type="component" value="Unassembled WGS sequence"/>
</dbReference>
<name>A0A812M556_9DINO</name>
<reference evidence="4" key="1">
    <citation type="submission" date="2021-02" db="EMBL/GenBank/DDBJ databases">
        <authorList>
            <person name="Dougan E. K."/>
            <person name="Rhodes N."/>
            <person name="Thang M."/>
            <person name="Chan C."/>
        </authorList>
    </citation>
    <scope>NUCLEOTIDE SEQUENCE</scope>
</reference>
<dbReference type="PDB" id="8JZF">
    <property type="method" value="EM"/>
    <property type="resolution" value="2.70 A"/>
    <property type="chains" value="m=65-143"/>
</dbReference>
<evidence type="ECO:0007829" key="7">
    <source>
        <dbReference type="PDB" id="8JZE"/>
    </source>
</evidence>
<keyword evidence="1" id="KW-1133">Transmembrane helix</keyword>
<organism evidence="4 6">
    <name type="scientific">Symbiodinium natans</name>
    <dbReference type="NCBI Taxonomy" id="878477"/>
    <lineage>
        <taxon>Eukaryota</taxon>
        <taxon>Sar</taxon>
        <taxon>Alveolata</taxon>
        <taxon>Dinophyceae</taxon>
        <taxon>Suessiales</taxon>
        <taxon>Symbiodiniaceae</taxon>
        <taxon>Symbiodinium</taxon>
    </lineage>
</organism>
<evidence type="ECO:0007829" key="8">
    <source>
        <dbReference type="PDB" id="8JZF"/>
    </source>
</evidence>
<feature type="transmembrane region" description="Helical" evidence="1">
    <location>
        <begin position="90"/>
        <end position="110"/>
    </location>
</feature>
<feature type="chain" id="PRO_5044442005" evidence="2">
    <location>
        <begin position="25"/>
        <end position="143"/>
    </location>
</feature>
<dbReference type="SMR" id="A0A812M556"/>
<comment type="caution">
    <text evidence="4">The sequence shown here is derived from an EMBL/GenBank/DDBJ whole genome shotgun (WGS) entry which is preliminary data.</text>
</comment>
<accession>A0A812M556</accession>
<protein>
    <submittedName>
        <fullName evidence="4">Uncharacterized protein</fullName>
    </submittedName>
</protein>
<gene>
    <name evidence="3" type="ORF">SNAT2548_LOCUS13436</name>
    <name evidence="4" type="ORF">SNAT2548_LOCUS13437</name>
    <name evidence="5" type="ORF">SNAT2548_LOCUS13438</name>
</gene>
<dbReference type="AlphaFoldDB" id="A0A812M556"/>
<feature type="signal peptide" evidence="2">
    <location>
        <begin position="1"/>
        <end position="24"/>
    </location>
</feature>
<dbReference type="EMDB" id="EMD-36743"/>
<evidence type="ECO:0000256" key="1">
    <source>
        <dbReference type="SAM" id="Phobius"/>
    </source>
</evidence>
<keyword evidence="1" id="KW-0472">Membrane</keyword>